<dbReference type="EMBL" id="JADCNL010000001">
    <property type="protein sequence ID" value="KAG0495591.1"/>
    <property type="molecule type" value="Genomic_DNA"/>
</dbReference>
<accession>A0A835S2L1</accession>
<evidence type="ECO:0000313" key="3">
    <source>
        <dbReference type="Proteomes" id="UP000636800"/>
    </source>
</evidence>
<dbReference type="EMBL" id="JADCNM010000001">
    <property type="protein sequence ID" value="KAG0500234.1"/>
    <property type="molecule type" value="Genomic_DNA"/>
</dbReference>
<dbReference type="AlphaFoldDB" id="A0A835S2L1"/>
<proteinExistence type="predicted"/>
<comment type="caution">
    <text evidence="2">The sequence shown here is derived from an EMBL/GenBank/DDBJ whole genome shotgun (WGS) entry which is preliminary data.</text>
</comment>
<dbReference type="Proteomes" id="UP000639772">
    <property type="component" value="Chromosome 1"/>
</dbReference>
<evidence type="ECO:0000313" key="1">
    <source>
        <dbReference type="EMBL" id="KAG0495591.1"/>
    </source>
</evidence>
<dbReference type="Proteomes" id="UP000636800">
    <property type="component" value="Chromosome 1"/>
</dbReference>
<reference evidence="3 4" key="1">
    <citation type="journal article" date="2020" name="Nat. Food">
        <title>A phased Vanilla planifolia genome enables genetic improvement of flavour and production.</title>
        <authorList>
            <person name="Hasing T."/>
            <person name="Tang H."/>
            <person name="Brym M."/>
            <person name="Khazi F."/>
            <person name="Huang T."/>
            <person name="Chambers A.H."/>
        </authorList>
    </citation>
    <scope>NUCLEOTIDE SEQUENCE [LARGE SCALE GENOMIC DNA]</scope>
    <source>
        <tissue evidence="2">Leaf</tissue>
    </source>
</reference>
<organism evidence="2 4">
    <name type="scientific">Vanilla planifolia</name>
    <name type="common">Vanilla</name>
    <dbReference type="NCBI Taxonomy" id="51239"/>
    <lineage>
        <taxon>Eukaryota</taxon>
        <taxon>Viridiplantae</taxon>
        <taxon>Streptophyta</taxon>
        <taxon>Embryophyta</taxon>
        <taxon>Tracheophyta</taxon>
        <taxon>Spermatophyta</taxon>
        <taxon>Magnoliopsida</taxon>
        <taxon>Liliopsida</taxon>
        <taxon>Asparagales</taxon>
        <taxon>Orchidaceae</taxon>
        <taxon>Vanilloideae</taxon>
        <taxon>Vanilleae</taxon>
        <taxon>Vanilla</taxon>
    </lineage>
</organism>
<sequence length="61" mass="7133">MNSMKLIYCERLHAPQNTTSLILLVHGLYKEELPQCHDCRFGIGILQDSEFLCSFYKNLKE</sequence>
<protein>
    <submittedName>
        <fullName evidence="2">Uncharacterized protein</fullName>
    </submittedName>
</protein>
<keyword evidence="3" id="KW-1185">Reference proteome</keyword>
<gene>
    <name evidence="1" type="ORF">HPP92_000282</name>
    <name evidence="2" type="ORF">HPP92_000306</name>
</gene>
<name>A0A835S2L1_VANPL</name>
<evidence type="ECO:0000313" key="4">
    <source>
        <dbReference type="Proteomes" id="UP000639772"/>
    </source>
</evidence>
<evidence type="ECO:0000313" key="2">
    <source>
        <dbReference type="EMBL" id="KAG0500234.1"/>
    </source>
</evidence>